<reference evidence="6 7" key="1">
    <citation type="submission" date="2019-02" db="EMBL/GenBank/DDBJ databases">
        <authorList>
            <consortium name="Pathogen Informatics"/>
        </authorList>
    </citation>
    <scope>NUCLEOTIDE SEQUENCE [LARGE SCALE GENOMIC DNA]</scope>
    <source>
        <strain evidence="7">clo34</strain>
    </source>
</reference>
<feature type="domain" description="HTH arsR-type" evidence="5">
    <location>
        <begin position="64"/>
        <end position="158"/>
    </location>
</feature>
<accession>A0AB74QEP8</accession>
<dbReference type="PROSITE" id="PS00846">
    <property type="entry name" value="HTH_ARSR_1"/>
    <property type="match status" value="1"/>
</dbReference>
<dbReference type="InterPro" id="IPR001845">
    <property type="entry name" value="HTH_ArsR_DNA-bd_dom"/>
</dbReference>
<dbReference type="NCBIfam" id="NF033788">
    <property type="entry name" value="HTH_metalloreg"/>
    <property type="match status" value="1"/>
</dbReference>
<evidence type="ECO:0000259" key="5">
    <source>
        <dbReference type="PROSITE" id="PS50987"/>
    </source>
</evidence>
<dbReference type="CDD" id="cd00090">
    <property type="entry name" value="HTH_ARSR"/>
    <property type="match status" value="1"/>
</dbReference>
<dbReference type="PANTHER" id="PTHR43132">
    <property type="entry name" value="ARSENICAL RESISTANCE OPERON REPRESSOR ARSR-RELATED"/>
    <property type="match status" value="1"/>
</dbReference>
<dbReference type="InterPro" id="IPR036388">
    <property type="entry name" value="WH-like_DNA-bd_sf"/>
</dbReference>
<dbReference type="InterPro" id="IPR018334">
    <property type="entry name" value="ArsR_HTH"/>
</dbReference>
<evidence type="ECO:0000313" key="6">
    <source>
        <dbReference type="EMBL" id="VFD34596.1"/>
    </source>
</evidence>
<keyword evidence="2" id="KW-0238">DNA-binding</keyword>
<dbReference type="AlphaFoldDB" id="A0AB74QEP8"/>
<dbReference type="SUPFAM" id="SSF46785">
    <property type="entry name" value="Winged helix' DNA-binding domain"/>
    <property type="match status" value="1"/>
</dbReference>
<proteinExistence type="predicted"/>
<keyword evidence="3" id="KW-0804">Transcription</keyword>
<protein>
    <submittedName>
        <fullName evidence="6">ArsR family transcriptional regulator</fullName>
    </submittedName>
</protein>
<dbReference type="GO" id="GO:0003677">
    <property type="term" value="F:DNA binding"/>
    <property type="evidence" value="ECO:0007669"/>
    <property type="project" value="UniProtKB-KW"/>
</dbReference>
<dbReference type="InterPro" id="IPR036390">
    <property type="entry name" value="WH_DNA-bd_sf"/>
</dbReference>
<evidence type="ECO:0000256" key="4">
    <source>
        <dbReference type="ARBA" id="ARBA00043263"/>
    </source>
</evidence>
<keyword evidence="1" id="KW-0805">Transcription regulation</keyword>
<evidence type="ECO:0000256" key="1">
    <source>
        <dbReference type="ARBA" id="ARBA00023015"/>
    </source>
</evidence>
<dbReference type="PRINTS" id="PR00778">
    <property type="entry name" value="HTHARSR"/>
</dbReference>
<dbReference type="Pfam" id="PF01022">
    <property type="entry name" value="HTH_5"/>
    <property type="match status" value="1"/>
</dbReference>
<evidence type="ECO:0000313" key="7">
    <source>
        <dbReference type="Proteomes" id="UP000411588"/>
    </source>
</evidence>
<dbReference type="PROSITE" id="PS50987">
    <property type="entry name" value="HTH_ARSR_2"/>
    <property type="match status" value="1"/>
</dbReference>
<dbReference type="PANTHER" id="PTHR43132:SF6">
    <property type="entry name" value="HTH-TYPE TRANSCRIPTIONAL REPRESSOR CZRA"/>
    <property type="match status" value="1"/>
</dbReference>
<gene>
    <name evidence="6" type="primary">ziaR</name>
    <name evidence="6" type="ORF">SAMEA1402399_03183</name>
</gene>
<comment type="caution">
    <text evidence="6">The sequence shown here is derived from an EMBL/GenBank/DDBJ whole genome shotgun (WGS) entry which is preliminary data.</text>
</comment>
<dbReference type="Proteomes" id="UP000411588">
    <property type="component" value="Unassembled WGS sequence"/>
</dbReference>
<dbReference type="GO" id="GO:0003700">
    <property type="term" value="F:DNA-binding transcription factor activity"/>
    <property type="evidence" value="ECO:0007669"/>
    <property type="project" value="InterPro"/>
</dbReference>
<dbReference type="SMART" id="SM00418">
    <property type="entry name" value="HTH_ARSR"/>
    <property type="match status" value="1"/>
</dbReference>
<dbReference type="InterPro" id="IPR051011">
    <property type="entry name" value="Metal_resp_trans_reg"/>
</dbReference>
<evidence type="ECO:0000256" key="3">
    <source>
        <dbReference type="ARBA" id="ARBA00023163"/>
    </source>
</evidence>
<keyword evidence="4" id="KW-0105">Cadmium resistance</keyword>
<dbReference type="Gene3D" id="1.10.10.10">
    <property type="entry name" value="Winged helix-like DNA-binding domain superfamily/Winged helix DNA-binding domain"/>
    <property type="match status" value="1"/>
</dbReference>
<evidence type="ECO:0000256" key="2">
    <source>
        <dbReference type="ARBA" id="ARBA00023125"/>
    </source>
</evidence>
<dbReference type="EMBL" id="CAADAN010000013">
    <property type="protein sequence ID" value="VFD34596.1"/>
    <property type="molecule type" value="Genomic_DNA"/>
</dbReference>
<organism evidence="6 7">
    <name type="scientific">Clostridioides difficile</name>
    <name type="common">Peptoclostridium difficile</name>
    <dbReference type="NCBI Taxonomy" id="1496"/>
    <lineage>
        <taxon>Bacteria</taxon>
        <taxon>Bacillati</taxon>
        <taxon>Bacillota</taxon>
        <taxon>Clostridia</taxon>
        <taxon>Peptostreptococcales</taxon>
        <taxon>Peptostreptococcaceae</taxon>
        <taxon>Clostridioides</taxon>
    </lineage>
</organism>
<sequence length="159" mass="18489">MHSNYIKLIKIIVANLEMIAYNEHMNSYSYIKIIGGLKMREEINDCNCNIVHEEIVTEAKSTMPDEEMLYDLAELFKVFGDTTRVKILYALFANEMCVCDIASLLNMTHSAISHQLRVLKQARLVKFRREGKTVYYSLDDSHISQIFDCGLNHIRETYK</sequence>
<dbReference type="GO" id="GO:0046686">
    <property type="term" value="P:response to cadmium ion"/>
    <property type="evidence" value="ECO:0007669"/>
    <property type="project" value="UniProtKB-KW"/>
</dbReference>
<name>A0AB74QEP8_CLODI</name>
<dbReference type="InterPro" id="IPR011991">
    <property type="entry name" value="ArsR-like_HTH"/>
</dbReference>